<evidence type="ECO:0000313" key="1">
    <source>
        <dbReference type="EMBL" id="AKV70989.1"/>
    </source>
</evidence>
<dbReference type="Proteomes" id="UP000068167">
    <property type="component" value="Chromosome"/>
</dbReference>
<keyword evidence="2" id="KW-1185">Reference proteome</keyword>
<proteinExistence type="predicted"/>
<dbReference type="KEGG" id="mpk:VL20_6227"/>
<accession>A0A0K1SA48</accession>
<protein>
    <submittedName>
        <fullName evidence="1">Uncharacterized protein</fullName>
    </submittedName>
</protein>
<evidence type="ECO:0000313" key="2">
    <source>
        <dbReference type="Proteomes" id="UP000068167"/>
    </source>
</evidence>
<gene>
    <name evidence="1" type="ORF">VL20_6227</name>
</gene>
<sequence length="40" mass="4602">MAVMAALGWGDTRHCSDLYYKQLKKSNCLDFLGVFKEKSF</sequence>
<dbReference type="EMBL" id="CP011339">
    <property type="protein sequence ID" value="AKV70989.1"/>
    <property type="molecule type" value="Genomic_DNA"/>
</dbReference>
<reference evidence="1 2" key="1">
    <citation type="journal article" date="2016" name="Stand. Genomic Sci.">
        <title>Complete genome sequence and genomic characterization of Microcystis panniformis FACHB 1757 by third-generation sequencing.</title>
        <authorList>
            <person name="Zhang J.Y."/>
            <person name="Guan R."/>
            <person name="Zhang H.J."/>
            <person name="Li H."/>
            <person name="Xiao P."/>
            <person name="Yu G.L."/>
            <person name="Du L."/>
            <person name="Cao D.M."/>
            <person name="Zhu B.C."/>
            <person name="Li R.H."/>
            <person name="Lu Z.H."/>
        </authorList>
    </citation>
    <scope>NUCLEOTIDE SEQUENCE [LARGE SCALE GENOMIC DNA]</scope>
    <source>
        <strain evidence="1 2">FACHB-1757</strain>
    </source>
</reference>
<dbReference type="AlphaFoldDB" id="A0A0K1SA48"/>
<organism evidence="1 2">
    <name type="scientific">Microcystis panniformis FACHB-1757</name>
    <dbReference type="NCBI Taxonomy" id="1638788"/>
    <lineage>
        <taxon>Bacteria</taxon>
        <taxon>Bacillati</taxon>
        <taxon>Cyanobacteriota</taxon>
        <taxon>Cyanophyceae</taxon>
        <taxon>Oscillatoriophycideae</taxon>
        <taxon>Chroococcales</taxon>
        <taxon>Microcystaceae</taxon>
        <taxon>Microcystis</taxon>
    </lineage>
</organism>
<name>A0A0K1SA48_9CHRO</name>